<dbReference type="InterPro" id="IPR011855">
    <property type="entry name" value="Phgtail_TP901_1"/>
</dbReference>
<keyword evidence="2" id="KW-1185">Reference proteome</keyword>
<dbReference type="RefSeq" id="WP_338531110.1">
    <property type="nucleotide sequence ID" value="NZ_CP030941.1"/>
</dbReference>
<protein>
    <recommendedName>
        <fullName evidence="3">Phage major tail protein, TP901-1 family</fullName>
    </recommendedName>
</protein>
<accession>A0ABY5MLS4</accession>
<dbReference type="Proteomes" id="UP001342418">
    <property type="component" value="Chromosome"/>
</dbReference>
<dbReference type="InterPro" id="IPR022344">
    <property type="entry name" value="GTA_major-tail"/>
</dbReference>
<dbReference type="PRINTS" id="PR01996">
    <property type="entry name" value="MTP1FAMILY"/>
</dbReference>
<organism evidence="1 2">
    <name type="scientific">Nitratireductor thuwali</name>
    <dbReference type="NCBI Taxonomy" id="2267699"/>
    <lineage>
        <taxon>Bacteria</taxon>
        <taxon>Pseudomonadati</taxon>
        <taxon>Pseudomonadota</taxon>
        <taxon>Alphaproteobacteria</taxon>
        <taxon>Hyphomicrobiales</taxon>
        <taxon>Phyllobacteriaceae</taxon>
        <taxon>Nitratireductor</taxon>
    </lineage>
</organism>
<evidence type="ECO:0008006" key="3">
    <source>
        <dbReference type="Google" id="ProtNLM"/>
    </source>
</evidence>
<evidence type="ECO:0000313" key="1">
    <source>
        <dbReference type="EMBL" id="UUP18919.1"/>
    </source>
</evidence>
<reference evidence="1 2" key="1">
    <citation type="submission" date="2018-07" db="EMBL/GenBank/DDBJ databases">
        <title>Genome sequence of Nitratireductor thuwali#1536.</title>
        <authorList>
            <person name="Michoud G."/>
            <person name="Merlino G."/>
            <person name="Sefrji F.O."/>
            <person name="Daffonchio D."/>
        </authorList>
    </citation>
    <scope>NUCLEOTIDE SEQUENCE [LARGE SCALE GENOMIC DNA]</scope>
    <source>
        <strain evidence="2">Nit1536</strain>
    </source>
</reference>
<dbReference type="NCBIfam" id="TIGR02126">
    <property type="entry name" value="phgtail_TP901_1"/>
    <property type="match status" value="1"/>
</dbReference>
<dbReference type="EMBL" id="CP030941">
    <property type="protein sequence ID" value="UUP18919.1"/>
    <property type="molecule type" value="Genomic_DNA"/>
</dbReference>
<proteinExistence type="predicted"/>
<gene>
    <name evidence="1" type="ORF">NTH_03405</name>
</gene>
<dbReference type="Pfam" id="PF06199">
    <property type="entry name" value="Phage_tail_2"/>
    <property type="match status" value="1"/>
</dbReference>
<name>A0ABY5MLS4_9HYPH</name>
<evidence type="ECO:0000313" key="2">
    <source>
        <dbReference type="Proteomes" id="UP001342418"/>
    </source>
</evidence>
<dbReference type="Gene3D" id="4.10.410.40">
    <property type="match status" value="1"/>
</dbReference>
<sequence>MAAKKGKDLLLKLDEDGLGNFMTVAGLRARRLAFNSETVDVTDADSVGRWRELLAGSGVQRASISGSGIFKDAQSDAAIRARFFAGEIVGWQLSIPDFGTVSGDFQITALEYSGNHDGEVTFEIALESAGPVSFAVTP</sequence>